<evidence type="ECO:0000256" key="7">
    <source>
        <dbReference type="ARBA" id="ARBA00023136"/>
    </source>
</evidence>
<feature type="transmembrane region" description="Helical" evidence="9">
    <location>
        <begin position="360"/>
        <end position="378"/>
    </location>
</feature>
<comment type="similarity">
    <text evidence="2">Belongs to the major facilitator superfamily. Sugar transporter (TC 2.A.1.1) family.</text>
</comment>
<dbReference type="FunFam" id="1.20.1250.20:FF:000134">
    <property type="entry name" value="MFS sugar transporter protein"/>
    <property type="match status" value="1"/>
</dbReference>
<dbReference type="Gene3D" id="1.20.1250.20">
    <property type="entry name" value="MFS general substrate transporter like domains"/>
    <property type="match status" value="1"/>
</dbReference>
<evidence type="ECO:0000256" key="9">
    <source>
        <dbReference type="SAM" id="Phobius"/>
    </source>
</evidence>
<dbReference type="PROSITE" id="PS50850">
    <property type="entry name" value="MFS"/>
    <property type="match status" value="1"/>
</dbReference>
<keyword evidence="5" id="KW-0672">Quinate metabolism</keyword>
<protein>
    <recommendedName>
        <fullName evidence="8">Quinate transporter</fullName>
    </recommendedName>
</protein>
<comment type="subcellular location">
    <subcellularLocation>
        <location evidence="1">Membrane</location>
        <topology evidence="1">Multi-pass membrane protein</topology>
    </subcellularLocation>
</comment>
<dbReference type="PANTHER" id="PTHR48022">
    <property type="entry name" value="PLASTIDIC GLUCOSE TRANSPORTER 4"/>
    <property type="match status" value="1"/>
</dbReference>
<evidence type="ECO:0000256" key="5">
    <source>
        <dbReference type="ARBA" id="ARBA00022911"/>
    </source>
</evidence>
<feature type="transmembrane region" description="Helical" evidence="9">
    <location>
        <begin position="442"/>
        <end position="459"/>
    </location>
</feature>
<dbReference type="InterPro" id="IPR020846">
    <property type="entry name" value="MFS_dom"/>
</dbReference>
<keyword evidence="12" id="KW-1185">Reference proteome</keyword>
<dbReference type="InterPro" id="IPR011042">
    <property type="entry name" value="6-blade_b-propeller_TolB-like"/>
</dbReference>
<dbReference type="OrthoDB" id="508119at2759"/>
<keyword evidence="6 9" id="KW-1133">Transmembrane helix</keyword>
<evidence type="ECO:0000256" key="6">
    <source>
        <dbReference type="ARBA" id="ARBA00022989"/>
    </source>
</evidence>
<feature type="transmembrane region" description="Helical" evidence="9">
    <location>
        <begin position="704"/>
        <end position="724"/>
    </location>
</feature>
<dbReference type="InterPro" id="IPR050360">
    <property type="entry name" value="MFS_Sugar_Transporters"/>
</dbReference>
<feature type="transmembrane region" description="Helical" evidence="9">
    <location>
        <begin position="568"/>
        <end position="589"/>
    </location>
</feature>
<feature type="domain" description="Major facilitator superfamily (MFS) profile" evidence="10">
    <location>
        <begin position="308"/>
        <end position="758"/>
    </location>
</feature>
<dbReference type="Gene3D" id="2.120.10.30">
    <property type="entry name" value="TolB, C-terminal domain"/>
    <property type="match status" value="1"/>
</dbReference>
<feature type="transmembrane region" description="Helical" evidence="9">
    <location>
        <begin position="479"/>
        <end position="497"/>
    </location>
</feature>
<evidence type="ECO:0000313" key="11">
    <source>
        <dbReference type="EMBL" id="OAA59733.1"/>
    </source>
</evidence>
<dbReference type="InterPro" id="IPR036259">
    <property type="entry name" value="MFS_trans_sf"/>
</dbReference>
<dbReference type="PROSITE" id="PS00216">
    <property type="entry name" value="SUGAR_TRANSPORT_1"/>
    <property type="match status" value="1"/>
</dbReference>
<feature type="transmembrane region" description="Helical" evidence="9">
    <location>
        <begin position="385"/>
        <end position="407"/>
    </location>
</feature>
<name>A0A167SLI3_9HYPO</name>
<dbReference type="GO" id="GO:0005351">
    <property type="term" value="F:carbohydrate:proton symporter activity"/>
    <property type="evidence" value="ECO:0007669"/>
    <property type="project" value="TreeGrafter"/>
</dbReference>
<comment type="caution">
    <text evidence="11">The sequence shown here is derived from an EMBL/GenBank/DDBJ whole genome shotgun (WGS) entry which is preliminary data.</text>
</comment>
<proteinExistence type="inferred from homology"/>
<dbReference type="SUPFAM" id="SSF63829">
    <property type="entry name" value="Calcium-dependent phosphotriesterase"/>
    <property type="match status" value="1"/>
</dbReference>
<dbReference type="Proteomes" id="UP000076874">
    <property type="component" value="Unassembled WGS sequence"/>
</dbReference>
<evidence type="ECO:0000256" key="1">
    <source>
        <dbReference type="ARBA" id="ARBA00004141"/>
    </source>
</evidence>
<evidence type="ECO:0000259" key="10">
    <source>
        <dbReference type="PROSITE" id="PS50850"/>
    </source>
</evidence>
<dbReference type="PRINTS" id="PR00171">
    <property type="entry name" value="SUGRTRNSPORT"/>
</dbReference>
<evidence type="ECO:0000256" key="3">
    <source>
        <dbReference type="ARBA" id="ARBA00022448"/>
    </source>
</evidence>
<dbReference type="InterPro" id="IPR003663">
    <property type="entry name" value="Sugar/inositol_transpt"/>
</dbReference>
<evidence type="ECO:0000256" key="4">
    <source>
        <dbReference type="ARBA" id="ARBA00022692"/>
    </source>
</evidence>
<evidence type="ECO:0000256" key="8">
    <source>
        <dbReference type="ARBA" id="ARBA00043213"/>
    </source>
</evidence>
<dbReference type="GO" id="GO:0016020">
    <property type="term" value="C:membrane"/>
    <property type="evidence" value="ECO:0007669"/>
    <property type="project" value="UniProtKB-SubCell"/>
</dbReference>
<evidence type="ECO:0000256" key="2">
    <source>
        <dbReference type="ARBA" id="ARBA00010992"/>
    </source>
</evidence>
<keyword evidence="4 9" id="KW-0812">Transmembrane</keyword>
<dbReference type="InterPro" id="IPR005829">
    <property type="entry name" value="Sugar_transporter_CS"/>
</dbReference>
<dbReference type="PANTHER" id="PTHR48022:SF34">
    <property type="entry name" value="MAJOR FACILITATOR SUPERFAMILY (MFS) PROFILE DOMAIN-CONTAINING PROTEIN-RELATED"/>
    <property type="match status" value="1"/>
</dbReference>
<feature type="transmembrane region" description="Helical" evidence="9">
    <location>
        <begin position="609"/>
        <end position="628"/>
    </location>
</feature>
<feature type="transmembrane region" description="Helical" evidence="9">
    <location>
        <begin position="413"/>
        <end position="430"/>
    </location>
</feature>
<dbReference type="SUPFAM" id="SSF103473">
    <property type="entry name" value="MFS general substrate transporter"/>
    <property type="match status" value="1"/>
</dbReference>
<dbReference type="Pfam" id="PF00083">
    <property type="entry name" value="Sugar_tr"/>
    <property type="match status" value="1"/>
</dbReference>
<dbReference type="InterPro" id="IPR005828">
    <property type="entry name" value="MFS_sugar_transport-like"/>
</dbReference>
<keyword evidence="3" id="KW-0813">Transport</keyword>
<gene>
    <name evidence="11" type="ORF">SPI_05931</name>
</gene>
<organism evidence="11 12">
    <name type="scientific">Niveomyces insectorum RCEF 264</name>
    <dbReference type="NCBI Taxonomy" id="1081102"/>
    <lineage>
        <taxon>Eukaryota</taxon>
        <taxon>Fungi</taxon>
        <taxon>Dikarya</taxon>
        <taxon>Ascomycota</taxon>
        <taxon>Pezizomycotina</taxon>
        <taxon>Sordariomycetes</taxon>
        <taxon>Hypocreomycetidae</taxon>
        <taxon>Hypocreales</taxon>
        <taxon>Cordycipitaceae</taxon>
        <taxon>Niveomyces</taxon>
    </lineage>
</organism>
<feature type="transmembrane region" description="Helical" evidence="9">
    <location>
        <begin position="736"/>
        <end position="754"/>
    </location>
</feature>
<dbReference type="AlphaFoldDB" id="A0A167SLI3"/>
<dbReference type="EMBL" id="AZHD01000010">
    <property type="protein sequence ID" value="OAA59733.1"/>
    <property type="molecule type" value="Genomic_DNA"/>
</dbReference>
<dbReference type="NCBIfam" id="TIGR00879">
    <property type="entry name" value="SP"/>
    <property type="match status" value="1"/>
</dbReference>
<evidence type="ECO:0000313" key="12">
    <source>
        <dbReference type="Proteomes" id="UP000076874"/>
    </source>
</evidence>
<feature type="transmembrane region" description="Helical" evidence="9">
    <location>
        <begin position="674"/>
        <end position="692"/>
    </location>
</feature>
<reference evidence="11 12" key="1">
    <citation type="journal article" date="2016" name="Genome Biol. Evol.">
        <title>Divergent and convergent evolution of fungal pathogenicity.</title>
        <authorList>
            <person name="Shang Y."/>
            <person name="Xiao G."/>
            <person name="Zheng P."/>
            <person name="Cen K."/>
            <person name="Zhan S."/>
            <person name="Wang C."/>
        </authorList>
    </citation>
    <scope>NUCLEOTIDE SEQUENCE [LARGE SCALE GENOMIC DNA]</scope>
    <source>
        <strain evidence="11 12">RCEF 264</strain>
    </source>
</reference>
<accession>A0A167SLI3</accession>
<sequence length="816" mass="89257">MNFYSPPPVIKAELYVRVPDEIRCLGEESEWKGGTARTLQGIFIEGPVADVKGNIYFVDIPYGRILKIDSDKTVTVCARWDGEPNGLAATKDGDLLVADYKQRFKGPNDLIVDSKDNVYFTDQGQTGMTDPTGKVYRLSPDGKLDTLVDNGVSPNGLALSPDEKYLYVAMTRSNQVWRLPLHPDGTTSKVANFFQSFGTAGPDGLAFDEEGNLFICHPSLGSVFVVDPTGVPKARIVSGTKGIHFTNCCFGGPENKTLYITDSLEGAIQKISVSFPLLFETMRLTNPFAVPEGSDLPKEVFGYRPYLLAFSTSWAAACFGYDAGFIGGTLALPSFERAFGLDTATASALAGLQSNIVTTFHTGGFFGSIIGYFVSSLLGVGRRPVLVAAMCIFTIGSVLEMIGNVGLLYTGRAFTGLGVGGSMVVLPIYIAECSPSPIRGRLVGIFEIVLQIALVFGFWVNYGVQKNLPSNDTQWRIPIAIQFIPAGCCIISMYFMIESPRWLLSKGRTAEARKALAWVRHLPEDHEFVESEISEVQAILTLELEDAGDQGQRRLWRQLLSPGVRNRVILSLLLMLLQQLTGIGSLNYFSPLIFKGLGYSSTRTALLATGVYGIVKMISSLIFTVFIVDRFGRRPALLVGCVVMAVCMFYIGIFSRVAGANAGGPGAQASLAMVYIYIIANSASWTSIPWVFASETFPTRVRGLAMMFPNCMQYLGQFTVVYSLPYMINAMGYGTYLFYAVWIVIAFFFAYFFVPETKGVALEDMDLLFDADAPIWAKAARKRYDDAHAAGMTAAAIHQMQRLEKTGAFTETVEKV</sequence>
<keyword evidence="7 9" id="KW-0472">Membrane</keyword>
<dbReference type="InterPro" id="IPR013658">
    <property type="entry name" value="SGL"/>
</dbReference>
<dbReference type="PROSITE" id="PS00217">
    <property type="entry name" value="SUGAR_TRANSPORT_2"/>
    <property type="match status" value="1"/>
</dbReference>
<dbReference type="Pfam" id="PF08450">
    <property type="entry name" value="SGL"/>
    <property type="match status" value="1"/>
</dbReference>
<feature type="transmembrane region" description="Helical" evidence="9">
    <location>
        <begin position="635"/>
        <end position="654"/>
    </location>
</feature>